<sequence>MVDLRSVRSHLRCETFLKVSDFRLRQGCSLLGITFRLLCFDQPIRHTAGCFAFSKALISLSREISLKVSNPIMQEINREIIMRSFG</sequence>
<organism evidence="1 2">
    <name type="scientific">Fulvimarina manganoxydans</name>
    <dbReference type="NCBI Taxonomy" id="937218"/>
    <lineage>
        <taxon>Bacteria</taxon>
        <taxon>Pseudomonadati</taxon>
        <taxon>Pseudomonadota</taxon>
        <taxon>Alphaproteobacteria</taxon>
        <taxon>Hyphomicrobiales</taxon>
        <taxon>Aurantimonadaceae</taxon>
        <taxon>Fulvimarina</taxon>
    </lineage>
</organism>
<name>A0A1W2EZ03_9HYPH</name>
<gene>
    <name evidence="1" type="ORF">SAMN06297251_1442</name>
</gene>
<dbReference type="STRING" id="937218.SAMN06297251_1442"/>
<dbReference type="AlphaFoldDB" id="A0A1W2EZ03"/>
<protein>
    <submittedName>
        <fullName evidence="1">Uncharacterized protein</fullName>
    </submittedName>
</protein>
<reference evidence="1 2" key="1">
    <citation type="submission" date="2017-04" db="EMBL/GenBank/DDBJ databases">
        <authorList>
            <person name="Afonso C.L."/>
            <person name="Miller P.J."/>
            <person name="Scott M.A."/>
            <person name="Spackman E."/>
            <person name="Goraichik I."/>
            <person name="Dimitrov K.M."/>
            <person name="Suarez D.L."/>
            <person name="Swayne D.E."/>
        </authorList>
    </citation>
    <scope>NUCLEOTIDE SEQUENCE [LARGE SCALE GENOMIC DNA]</scope>
    <source>
        <strain evidence="1 2">CGMCC 1.10972</strain>
    </source>
</reference>
<evidence type="ECO:0000313" key="1">
    <source>
        <dbReference type="EMBL" id="SMD14901.1"/>
    </source>
</evidence>
<accession>A0A1W2EZ03</accession>
<proteinExistence type="predicted"/>
<evidence type="ECO:0000313" key="2">
    <source>
        <dbReference type="Proteomes" id="UP000192656"/>
    </source>
</evidence>
<keyword evidence="2" id="KW-1185">Reference proteome</keyword>
<dbReference type="EMBL" id="FWXR01000044">
    <property type="protein sequence ID" value="SMD14901.1"/>
    <property type="molecule type" value="Genomic_DNA"/>
</dbReference>
<dbReference type="Proteomes" id="UP000192656">
    <property type="component" value="Unassembled WGS sequence"/>
</dbReference>